<sequence>MNKGEIEDYIMKNLVVVESPTKGRTLAKYLGSQYQVEASMGHVRDLPKSDIGVDVDHNFEPHYIIPRDKSKRINQLKKVMASAKTIWLATDPDREGEAISWHLSELLHNSEGKRKNLQAKKIEQEIKRVVFHEITEEAIKEAFQNPRRIDLRLVDAQQARRVLDRLVGYNLSPILWKKVKSGLSAGRVQSVALKLIVEREKGIGSFNSQEYWSVEAQLETASQNKEARFTADLVQLKGKRLEIKNKSEAEGHVRVLEKALYNIAEISKKEVKRYPSPPFTTSTLQQTASNKLGFTSKKTMMLAQNLYENGLITYMRTDSVNLAPIAISVARQVIKAEYGDKYLPTGARVFKTKSKSAQEAHEAIRPTDATIKSLESQIMEGMTRDHLRLYDLIWKRMVSSQMSEAVLEVTTVNVSAKSESIEYLLRATGSVVKFDGWLKVYGQNDQDEDQQEEKTLPNLDANQQLKLIELIPSQHFTEPPARYTEASLIKKLEELGIGRPSTYAPTLSTIQERYYVERVDRKFVPTDLGMSVADFLGEHFPDIVDYSFTAEMEEKLDEVAKGERKWQPMMEEFYKPFVKQVNETLETASRVKLEIVTVDELCPECNKQLIVKFGKFGKFLACSGFPDCKFTKAFEERVGVKCSKCDGEVIVKRTKKGRPFYGCSNYPKCDFASWDKPKPDLVISN</sequence>
<dbReference type="InterPro" id="IPR013825">
    <property type="entry name" value="Topo_IA_cen_sub2"/>
</dbReference>
<dbReference type="GO" id="GO:0005694">
    <property type="term" value="C:chromosome"/>
    <property type="evidence" value="ECO:0007669"/>
    <property type="project" value="InterPro"/>
</dbReference>
<evidence type="ECO:0000256" key="2">
    <source>
        <dbReference type="ARBA" id="ARBA00009446"/>
    </source>
</evidence>
<evidence type="ECO:0000256" key="9">
    <source>
        <dbReference type="ARBA" id="ARBA00023235"/>
    </source>
</evidence>
<evidence type="ECO:0000256" key="6">
    <source>
        <dbReference type="ARBA" id="ARBA00022842"/>
    </source>
</evidence>
<dbReference type="PROSITE" id="PS00396">
    <property type="entry name" value="TOPO_IA_1"/>
    <property type="match status" value="1"/>
</dbReference>
<dbReference type="Gene3D" id="3.30.65.10">
    <property type="entry name" value="Bacterial Topoisomerase I, domain 1"/>
    <property type="match status" value="2"/>
</dbReference>
<name>A0A1F5MJM7_9BACT</name>
<dbReference type="InterPro" id="IPR013498">
    <property type="entry name" value="Topo_IA_Znf"/>
</dbReference>
<dbReference type="Pfam" id="PF01751">
    <property type="entry name" value="Toprim"/>
    <property type="match status" value="1"/>
</dbReference>
<evidence type="ECO:0000256" key="10">
    <source>
        <dbReference type="HAMAP-Rule" id="MF_00952"/>
    </source>
</evidence>
<evidence type="ECO:0000256" key="5">
    <source>
        <dbReference type="ARBA" id="ARBA00022833"/>
    </source>
</evidence>
<feature type="site" description="Interaction with DNA" evidence="10">
    <location>
        <position position="161"/>
    </location>
</feature>
<keyword evidence="6" id="KW-0460">Magnesium</keyword>
<keyword evidence="8 10" id="KW-0238">DNA-binding</keyword>
<dbReference type="HAMAP" id="MF_00952">
    <property type="entry name" value="Topoisom_1_prok"/>
    <property type="match status" value="1"/>
</dbReference>
<dbReference type="SUPFAM" id="SSF56712">
    <property type="entry name" value="Prokaryotic type I DNA topoisomerase"/>
    <property type="match status" value="1"/>
</dbReference>
<feature type="domain" description="Topo IA-type catalytic" evidence="12">
    <location>
        <begin position="150"/>
        <end position="581"/>
    </location>
</feature>
<evidence type="ECO:0000256" key="3">
    <source>
        <dbReference type="ARBA" id="ARBA00022723"/>
    </source>
</evidence>
<dbReference type="PANTHER" id="PTHR42785:SF1">
    <property type="entry name" value="DNA TOPOISOMERASE"/>
    <property type="match status" value="1"/>
</dbReference>
<dbReference type="InterPro" id="IPR028612">
    <property type="entry name" value="Topoisom_1_IA"/>
</dbReference>
<feature type="site" description="Interaction with DNA" evidence="10">
    <location>
        <position position="160"/>
    </location>
</feature>
<dbReference type="InterPro" id="IPR003601">
    <property type="entry name" value="Topo_IA_2"/>
</dbReference>
<dbReference type="Gene3D" id="1.10.290.10">
    <property type="entry name" value="Topoisomerase I, domain 4"/>
    <property type="match status" value="1"/>
</dbReference>
<evidence type="ECO:0000259" key="11">
    <source>
        <dbReference type="PROSITE" id="PS50880"/>
    </source>
</evidence>
<feature type="active site" description="O-(5'-phospho-DNA)-tyrosine intermediate" evidence="10">
    <location>
        <position position="314"/>
    </location>
</feature>
<dbReference type="NCBIfam" id="TIGR01051">
    <property type="entry name" value="topA_bact"/>
    <property type="match status" value="1"/>
</dbReference>
<dbReference type="PROSITE" id="PS50880">
    <property type="entry name" value="TOPRIM"/>
    <property type="match status" value="1"/>
</dbReference>
<evidence type="ECO:0000313" key="13">
    <source>
        <dbReference type="EMBL" id="OGE65553.1"/>
    </source>
</evidence>
<evidence type="ECO:0000313" key="14">
    <source>
        <dbReference type="Proteomes" id="UP000178017"/>
    </source>
</evidence>
<comment type="function">
    <text evidence="10">Releases the supercoiling and torsional tension of DNA, which is introduced during the DNA replication and transcription, by transiently cleaving and rejoining one strand of the DNA duplex. Introduces a single-strand break via transesterification at a target site in duplex DNA. The scissile phosphodiester is attacked by the catalytic tyrosine of the enzyme, resulting in the formation of a DNA-(5'-phosphotyrosyl)-enzyme intermediate and the expulsion of a 3'-OH DNA strand. The free DNA strand then undergoes passage around the unbroken strand, thus removing DNA supercoils. Finally, in the religation step, the DNA 3'-OH attacks the covalent intermediate to expel the active-site tyrosine and restore the DNA phosphodiester backbone.</text>
</comment>
<dbReference type="PROSITE" id="PS52039">
    <property type="entry name" value="TOPO_IA_2"/>
    <property type="match status" value="1"/>
</dbReference>
<dbReference type="InterPro" id="IPR023406">
    <property type="entry name" value="Topo_IA_AS"/>
</dbReference>
<dbReference type="GO" id="GO:0008270">
    <property type="term" value="F:zinc ion binding"/>
    <property type="evidence" value="ECO:0007669"/>
    <property type="project" value="UniProtKB-KW"/>
</dbReference>
<dbReference type="GO" id="GO:0003917">
    <property type="term" value="F:DNA topoisomerase type I (single strand cut, ATP-independent) activity"/>
    <property type="evidence" value="ECO:0007669"/>
    <property type="project" value="UniProtKB-UniRule"/>
</dbReference>
<dbReference type="SMART" id="SM00493">
    <property type="entry name" value="TOPRIM"/>
    <property type="match status" value="1"/>
</dbReference>
<feature type="site" description="Interaction with DNA" evidence="10">
    <location>
        <position position="316"/>
    </location>
</feature>
<dbReference type="Pfam" id="PF01396">
    <property type="entry name" value="Zn_ribbon_Top1"/>
    <property type="match status" value="2"/>
</dbReference>
<dbReference type="SMART" id="SM00436">
    <property type="entry name" value="TOP1Bc"/>
    <property type="match status" value="1"/>
</dbReference>
<dbReference type="PRINTS" id="PR00417">
    <property type="entry name" value="PRTPISMRASEI"/>
</dbReference>
<dbReference type="Gene3D" id="3.40.50.140">
    <property type="match status" value="1"/>
</dbReference>
<comment type="subunit">
    <text evidence="10">Monomer.</text>
</comment>
<dbReference type="SMART" id="SM00437">
    <property type="entry name" value="TOP1Ac"/>
    <property type="match status" value="1"/>
</dbReference>
<dbReference type="CDD" id="cd03363">
    <property type="entry name" value="TOPRIM_TopoIA_TopoI"/>
    <property type="match status" value="1"/>
</dbReference>
<protein>
    <recommendedName>
        <fullName evidence="10">DNA topoisomerase 1</fullName>
        <ecNumber evidence="10">5.6.2.1</ecNumber>
    </recommendedName>
    <alternativeName>
        <fullName evidence="10">DNA topoisomerase I</fullName>
    </alternativeName>
</protein>
<dbReference type="GO" id="GO:0003677">
    <property type="term" value="F:DNA binding"/>
    <property type="evidence" value="ECO:0007669"/>
    <property type="project" value="UniProtKB-KW"/>
</dbReference>
<dbReference type="Proteomes" id="UP000178017">
    <property type="component" value="Unassembled WGS sequence"/>
</dbReference>
<dbReference type="EMBL" id="MFDO01000016">
    <property type="protein sequence ID" value="OGE65553.1"/>
    <property type="molecule type" value="Genomic_DNA"/>
</dbReference>
<feature type="site" description="Interaction with DNA" evidence="10">
    <location>
        <position position="176"/>
    </location>
</feature>
<evidence type="ECO:0000259" key="12">
    <source>
        <dbReference type="PROSITE" id="PS52039"/>
    </source>
</evidence>
<keyword evidence="7 10" id="KW-0799">Topoisomerase</keyword>
<dbReference type="InterPro" id="IPR013497">
    <property type="entry name" value="Topo_IA_cen"/>
</dbReference>
<evidence type="ECO:0000256" key="1">
    <source>
        <dbReference type="ARBA" id="ARBA00000213"/>
    </source>
</evidence>
<feature type="site" description="Interaction with DNA" evidence="10">
    <location>
        <position position="164"/>
    </location>
</feature>
<dbReference type="CDD" id="cd00186">
    <property type="entry name" value="TOP1Ac"/>
    <property type="match status" value="1"/>
</dbReference>
<dbReference type="AlphaFoldDB" id="A0A1F5MJM7"/>
<proteinExistence type="inferred from homology"/>
<dbReference type="GO" id="GO:0006265">
    <property type="term" value="P:DNA topological change"/>
    <property type="evidence" value="ECO:0007669"/>
    <property type="project" value="UniProtKB-UniRule"/>
</dbReference>
<dbReference type="InterPro" id="IPR013824">
    <property type="entry name" value="Topo_IA_cen_sub1"/>
</dbReference>
<dbReference type="Pfam" id="PF01131">
    <property type="entry name" value="Topoisom_bac"/>
    <property type="match status" value="1"/>
</dbReference>
<organism evidence="13 14">
    <name type="scientific">Candidatus Daviesbacteria bacterium RIFCSPLOWO2_01_FULL_40_24</name>
    <dbReference type="NCBI Taxonomy" id="1797787"/>
    <lineage>
        <taxon>Bacteria</taxon>
        <taxon>Candidatus Daviesiibacteriota</taxon>
    </lineage>
</organism>
<dbReference type="InterPro" id="IPR023405">
    <property type="entry name" value="Topo_IA_core_domain"/>
</dbReference>
<keyword evidence="4" id="KW-0863">Zinc-finger</keyword>
<keyword evidence="9 10" id="KW-0413">Isomerase</keyword>
<keyword evidence="5" id="KW-0862">Zinc</keyword>
<gene>
    <name evidence="10" type="primary">topA</name>
    <name evidence="13" type="ORF">A3B49_01935</name>
</gene>
<keyword evidence="3" id="KW-0479">Metal-binding</keyword>
<dbReference type="InterPro" id="IPR013826">
    <property type="entry name" value="Topo_IA_cen_sub3"/>
</dbReference>
<feature type="domain" description="Toprim" evidence="11">
    <location>
        <begin position="12"/>
        <end position="122"/>
    </location>
</feature>
<dbReference type="PANTHER" id="PTHR42785">
    <property type="entry name" value="DNA TOPOISOMERASE, TYPE IA, CORE"/>
    <property type="match status" value="1"/>
</dbReference>
<dbReference type="SUPFAM" id="SSF57783">
    <property type="entry name" value="Zinc beta-ribbon"/>
    <property type="match status" value="1"/>
</dbReference>
<feature type="site" description="Interaction with DNA" evidence="10">
    <location>
        <position position="169"/>
    </location>
</feature>
<dbReference type="Gene3D" id="1.10.460.10">
    <property type="entry name" value="Topoisomerase I, domain 2"/>
    <property type="match status" value="1"/>
</dbReference>
<evidence type="ECO:0000256" key="8">
    <source>
        <dbReference type="ARBA" id="ARBA00023125"/>
    </source>
</evidence>
<reference evidence="13 14" key="1">
    <citation type="journal article" date="2016" name="Nat. Commun.">
        <title>Thousands of microbial genomes shed light on interconnected biogeochemical processes in an aquifer system.</title>
        <authorList>
            <person name="Anantharaman K."/>
            <person name="Brown C.T."/>
            <person name="Hug L.A."/>
            <person name="Sharon I."/>
            <person name="Castelle C.J."/>
            <person name="Probst A.J."/>
            <person name="Thomas B.C."/>
            <person name="Singh A."/>
            <person name="Wilkins M.J."/>
            <person name="Karaoz U."/>
            <person name="Brodie E.L."/>
            <person name="Williams K.H."/>
            <person name="Hubbard S.S."/>
            <person name="Banfield J.F."/>
        </authorList>
    </citation>
    <scope>NUCLEOTIDE SEQUENCE [LARGE SCALE GENOMIC DNA]</scope>
</reference>
<dbReference type="EC" id="5.6.2.1" evidence="10"/>
<dbReference type="InterPro" id="IPR034149">
    <property type="entry name" value="TOPRIM_TopoI"/>
</dbReference>
<comment type="catalytic activity">
    <reaction evidence="1 10">
        <text>ATP-independent breakage of single-stranded DNA, followed by passage and rejoining.</text>
        <dbReference type="EC" id="5.6.2.1"/>
    </reaction>
</comment>
<comment type="similarity">
    <text evidence="2 10">Belongs to the type IA topoisomerase family.</text>
</comment>
<accession>A0A1F5MJM7</accession>
<evidence type="ECO:0000256" key="7">
    <source>
        <dbReference type="ARBA" id="ARBA00023029"/>
    </source>
</evidence>
<dbReference type="InterPro" id="IPR005733">
    <property type="entry name" value="TopoI_bac-type"/>
</dbReference>
<evidence type="ECO:0000256" key="4">
    <source>
        <dbReference type="ARBA" id="ARBA00022771"/>
    </source>
</evidence>
<feature type="site" description="Interaction with DNA" evidence="10">
    <location>
        <position position="42"/>
    </location>
</feature>
<dbReference type="InterPro" id="IPR003602">
    <property type="entry name" value="Topo_IA_DNA-bd_dom"/>
</dbReference>
<dbReference type="InterPro" id="IPR006171">
    <property type="entry name" value="TOPRIM_dom"/>
</dbReference>
<dbReference type="Gene3D" id="2.70.20.10">
    <property type="entry name" value="Topoisomerase I, domain 3"/>
    <property type="match status" value="1"/>
</dbReference>
<comment type="caution">
    <text evidence="13">The sequence shown here is derived from an EMBL/GenBank/DDBJ whole genome shotgun (WGS) entry which is preliminary data.</text>
</comment>
<feature type="region of interest" description="Interaction with DNA" evidence="10">
    <location>
        <begin position="184"/>
        <end position="189"/>
    </location>
</feature>
<dbReference type="InterPro" id="IPR000380">
    <property type="entry name" value="Topo_IA"/>
</dbReference>
<feature type="site" description="Interaction with DNA" evidence="10">
    <location>
        <position position="513"/>
    </location>
</feature>